<accession>A0A8J5MHV6</accession>
<dbReference type="GO" id="GO:0005929">
    <property type="term" value="C:cilium"/>
    <property type="evidence" value="ECO:0007669"/>
    <property type="project" value="TreeGrafter"/>
</dbReference>
<evidence type="ECO:0000313" key="4">
    <source>
        <dbReference type="Proteomes" id="UP000747542"/>
    </source>
</evidence>
<reference evidence="3" key="1">
    <citation type="journal article" date="2021" name="Sci. Adv.">
        <title>The American lobster genome reveals insights on longevity, neural, and immune adaptations.</title>
        <authorList>
            <person name="Polinski J.M."/>
            <person name="Zimin A.V."/>
            <person name="Clark K.F."/>
            <person name="Kohn A.B."/>
            <person name="Sadowski N."/>
            <person name="Timp W."/>
            <person name="Ptitsyn A."/>
            <person name="Khanna P."/>
            <person name="Romanova D.Y."/>
            <person name="Williams P."/>
            <person name="Greenwood S.J."/>
            <person name="Moroz L.L."/>
            <person name="Walt D.R."/>
            <person name="Bodnar A.G."/>
        </authorList>
    </citation>
    <scope>NUCLEOTIDE SEQUENCE</scope>
    <source>
        <strain evidence="3">GMGI-L3</strain>
    </source>
</reference>
<dbReference type="InterPro" id="IPR000421">
    <property type="entry name" value="FA58C"/>
</dbReference>
<sequence length="408" mass="43750">MGCETGVTTAARPLDPPSAGPVTHVPHTPRPGTPIVTPRTSFQFHGSSASRSTSRLGSSSRSTNCLGSSSRPTSRLGSSSRPVSRLTYLGTPPEEEEEEEEREEENRHLQREDSIVTTLSATSLSSSSGGDNSSGLPESPESPSRGTPLPISPRLEERLRHSVSCFKRLIRSSSRTHTATSYRARHSRYCGCSSGHSIDEINMVDAKVIYASSQDPTFPPSAMLDGRPDTFWATSGLYPQMVVVTLPGITSVDALTILAYNVRRVSVARSIKTQPTDFEEVTERELPHDEGKLQSSVLSSEQITAAHLRITIIEGHGHFCSVHKVSVTGTASSGVGGGQPGSGFTKVTTNNSSPAVFSPPSHQRTRSPLQVMSKPNPFTAVGDDGDEDLPPADFTQNQIIGLPDDDEF</sequence>
<dbReference type="Gene3D" id="2.60.120.260">
    <property type="entry name" value="Galactose-binding domain-like"/>
    <property type="match status" value="1"/>
</dbReference>
<evidence type="ECO:0000256" key="1">
    <source>
        <dbReference type="SAM" id="MobiDB-lite"/>
    </source>
</evidence>
<feature type="region of interest" description="Disordered" evidence="1">
    <location>
        <begin position="276"/>
        <end position="295"/>
    </location>
</feature>
<feature type="compositionally biased region" description="Acidic residues" evidence="1">
    <location>
        <begin position="93"/>
        <end position="103"/>
    </location>
</feature>
<dbReference type="InterPro" id="IPR033558">
    <property type="entry name" value="IFT25"/>
</dbReference>
<proteinExistence type="predicted"/>
<gene>
    <name evidence="3" type="primary">HSPB11-L</name>
    <name evidence="3" type="ORF">Hamer_G010725</name>
</gene>
<dbReference type="SUPFAM" id="SSF49785">
    <property type="entry name" value="Galactose-binding domain-like"/>
    <property type="match status" value="1"/>
</dbReference>
<dbReference type="PANTHER" id="PTHR33906:SF1">
    <property type="entry name" value="INTRAFLAGELLAR TRANSPORT PROTEIN 25 HOMOLOG"/>
    <property type="match status" value="1"/>
</dbReference>
<dbReference type="PANTHER" id="PTHR33906">
    <property type="entry name" value="INTRAFLAGELLAR TRANSPORT PROTEIN 25 HOMOLOG"/>
    <property type="match status" value="1"/>
</dbReference>
<feature type="compositionally biased region" description="Polar residues" evidence="1">
    <location>
        <begin position="346"/>
        <end position="370"/>
    </location>
</feature>
<feature type="region of interest" description="Disordered" evidence="1">
    <location>
        <begin position="1"/>
        <end position="154"/>
    </location>
</feature>
<dbReference type="AlphaFoldDB" id="A0A8J5MHV6"/>
<dbReference type="Proteomes" id="UP000747542">
    <property type="component" value="Unassembled WGS sequence"/>
</dbReference>
<keyword evidence="4" id="KW-1185">Reference proteome</keyword>
<feature type="compositionally biased region" description="Low complexity" evidence="1">
    <location>
        <begin position="117"/>
        <end position="144"/>
    </location>
</feature>
<evidence type="ECO:0000313" key="3">
    <source>
        <dbReference type="EMBL" id="KAG7153409.1"/>
    </source>
</evidence>
<organism evidence="3 4">
    <name type="scientific">Homarus americanus</name>
    <name type="common">American lobster</name>
    <dbReference type="NCBI Taxonomy" id="6706"/>
    <lineage>
        <taxon>Eukaryota</taxon>
        <taxon>Metazoa</taxon>
        <taxon>Ecdysozoa</taxon>
        <taxon>Arthropoda</taxon>
        <taxon>Crustacea</taxon>
        <taxon>Multicrustacea</taxon>
        <taxon>Malacostraca</taxon>
        <taxon>Eumalacostraca</taxon>
        <taxon>Eucarida</taxon>
        <taxon>Decapoda</taxon>
        <taxon>Pleocyemata</taxon>
        <taxon>Astacidea</taxon>
        <taxon>Nephropoidea</taxon>
        <taxon>Nephropidae</taxon>
        <taxon>Homarus</taxon>
    </lineage>
</organism>
<feature type="region of interest" description="Disordered" evidence="1">
    <location>
        <begin position="331"/>
        <end position="408"/>
    </location>
</feature>
<dbReference type="GO" id="GO:0005813">
    <property type="term" value="C:centrosome"/>
    <property type="evidence" value="ECO:0007669"/>
    <property type="project" value="TreeGrafter"/>
</dbReference>
<dbReference type="Pfam" id="PF00754">
    <property type="entry name" value="F5_F8_type_C"/>
    <property type="match status" value="1"/>
</dbReference>
<dbReference type="GO" id="GO:0042073">
    <property type="term" value="P:intraciliary transport"/>
    <property type="evidence" value="ECO:0007669"/>
    <property type="project" value="InterPro"/>
</dbReference>
<name>A0A8J5MHV6_HOMAM</name>
<dbReference type="GO" id="GO:0030992">
    <property type="term" value="C:intraciliary transport particle B"/>
    <property type="evidence" value="ECO:0007669"/>
    <property type="project" value="InterPro"/>
</dbReference>
<feature type="compositionally biased region" description="Basic and acidic residues" evidence="1">
    <location>
        <begin position="104"/>
        <end position="114"/>
    </location>
</feature>
<evidence type="ECO:0000259" key="2">
    <source>
        <dbReference type="Pfam" id="PF00754"/>
    </source>
</evidence>
<feature type="compositionally biased region" description="Basic and acidic residues" evidence="1">
    <location>
        <begin position="281"/>
        <end position="292"/>
    </location>
</feature>
<feature type="compositionally biased region" description="Low complexity" evidence="1">
    <location>
        <begin position="47"/>
        <end position="82"/>
    </location>
</feature>
<dbReference type="EMBL" id="JAHLQT010047199">
    <property type="protein sequence ID" value="KAG7153409.1"/>
    <property type="molecule type" value="Genomic_DNA"/>
</dbReference>
<protein>
    <submittedName>
        <fullName evidence="3">Intraflagellar transport protein 25-like</fullName>
    </submittedName>
</protein>
<dbReference type="InterPro" id="IPR008979">
    <property type="entry name" value="Galactose-bd-like_sf"/>
</dbReference>
<comment type="caution">
    <text evidence="3">The sequence shown here is derived from an EMBL/GenBank/DDBJ whole genome shotgun (WGS) entry which is preliminary data.</text>
</comment>
<feature type="domain" description="F5/8 type C" evidence="2">
    <location>
        <begin position="209"/>
        <end position="322"/>
    </location>
</feature>